<dbReference type="InterPro" id="IPR043968">
    <property type="entry name" value="SGNH"/>
</dbReference>
<evidence type="ECO:0000313" key="6">
    <source>
        <dbReference type="Proteomes" id="UP001172778"/>
    </source>
</evidence>
<feature type="transmembrane region" description="Helical" evidence="2">
    <location>
        <begin position="82"/>
        <end position="101"/>
    </location>
</feature>
<feature type="transmembrane region" description="Helical" evidence="2">
    <location>
        <begin position="144"/>
        <end position="165"/>
    </location>
</feature>
<dbReference type="Pfam" id="PF19040">
    <property type="entry name" value="SGNH"/>
    <property type="match status" value="1"/>
</dbReference>
<evidence type="ECO:0000256" key="1">
    <source>
        <dbReference type="SAM" id="MobiDB-lite"/>
    </source>
</evidence>
<dbReference type="PANTHER" id="PTHR23028">
    <property type="entry name" value="ACETYLTRANSFERASE"/>
    <property type="match status" value="1"/>
</dbReference>
<dbReference type="RefSeq" id="WP_284099585.1">
    <property type="nucleotide sequence ID" value="NZ_JARRAF010000004.1"/>
</dbReference>
<feature type="transmembrane region" description="Helical" evidence="2">
    <location>
        <begin position="324"/>
        <end position="341"/>
    </location>
</feature>
<evidence type="ECO:0000259" key="4">
    <source>
        <dbReference type="Pfam" id="PF19040"/>
    </source>
</evidence>
<feature type="domain" description="SGNH" evidence="4">
    <location>
        <begin position="420"/>
        <end position="658"/>
    </location>
</feature>
<organism evidence="5 6">
    <name type="scientific">Parachitinimonas caeni</name>
    <dbReference type="NCBI Taxonomy" id="3031301"/>
    <lineage>
        <taxon>Bacteria</taxon>
        <taxon>Pseudomonadati</taxon>
        <taxon>Pseudomonadota</taxon>
        <taxon>Betaproteobacteria</taxon>
        <taxon>Neisseriales</taxon>
        <taxon>Chitinibacteraceae</taxon>
        <taxon>Parachitinimonas</taxon>
    </lineage>
</organism>
<name>A0ABT7DT91_9NEIS</name>
<comment type="caution">
    <text evidence="5">The sequence shown here is derived from an EMBL/GenBank/DDBJ whole genome shotgun (WGS) entry which is preliminary data.</text>
</comment>
<dbReference type="GO" id="GO:0016746">
    <property type="term" value="F:acyltransferase activity"/>
    <property type="evidence" value="ECO:0007669"/>
    <property type="project" value="UniProtKB-KW"/>
</dbReference>
<keyword evidence="2" id="KW-0812">Transmembrane</keyword>
<accession>A0ABT7DT91</accession>
<dbReference type="InterPro" id="IPR002656">
    <property type="entry name" value="Acyl_transf_3_dom"/>
</dbReference>
<evidence type="ECO:0000259" key="3">
    <source>
        <dbReference type="Pfam" id="PF01757"/>
    </source>
</evidence>
<dbReference type="PANTHER" id="PTHR23028:SF53">
    <property type="entry name" value="ACYL_TRANSF_3 DOMAIN-CONTAINING PROTEIN"/>
    <property type="match status" value="1"/>
</dbReference>
<feature type="transmembrane region" description="Helical" evidence="2">
    <location>
        <begin position="256"/>
        <end position="276"/>
    </location>
</feature>
<dbReference type="Pfam" id="PF01757">
    <property type="entry name" value="Acyl_transf_3"/>
    <property type="match status" value="1"/>
</dbReference>
<keyword evidence="2" id="KW-0472">Membrane</keyword>
<evidence type="ECO:0000313" key="5">
    <source>
        <dbReference type="EMBL" id="MDK2123291.1"/>
    </source>
</evidence>
<feature type="transmembrane region" description="Helical" evidence="2">
    <location>
        <begin position="233"/>
        <end position="249"/>
    </location>
</feature>
<protein>
    <submittedName>
        <fullName evidence="5">Acyltransferase family protein</fullName>
        <ecNumber evidence="5">2.3.1.-</ecNumber>
    </submittedName>
</protein>
<proteinExistence type="predicted"/>
<dbReference type="EC" id="2.3.1.-" evidence="5"/>
<feature type="transmembrane region" description="Helical" evidence="2">
    <location>
        <begin position="171"/>
        <end position="190"/>
    </location>
</feature>
<feature type="transmembrane region" description="Helical" evidence="2">
    <location>
        <begin position="353"/>
        <end position="374"/>
    </location>
</feature>
<dbReference type="InterPro" id="IPR050879">
    <property type="entry name" value="Acyltransferase_3"/>
</dbReference>
<feature type="region of interest" description="Disordered" evidence="1">
    <location>
        <begin position="673"/>
        <end position="697"/>
    </location>
</feature>
<feature type="transmembrane region" description="Helical" evidence="2">
    <location>
        <begin position="288"/>
        <end position="312"/>
    </location>
</feature>
<keyword evidence="2" id="KW-1133">Transmembrane helix</keyword>
<dbReference type="Proteomes" id="UP001172778">
    <property type="component" value="Unassembled WGS sequence"/>
</dbReference>
<feature type="domain" description="Acyltransferase 3" evidence="3">
    <location>
        <begin position="15"/>
        <end position="338"/>
    </location>
</feature>
<gene>
    <name evidence="5" type="ORF">PZA18_04405</name>
</gene>
<keyword evidence="5" id="KW-0012">Acyltransferase</keyword>
<evidence type="ECO:0000256" key="2">
    <source>
        <dbReference type="SAM" id="Phobius"/>
    </source>
</evidence>
<feature type="transmembrane region" description="Helical" evidence="2">
    <location>
        <begin position="42"/>
        <end position="61"/>
    </location>
</feature>
<feature type="transmembrane region" description="Helical" evidence="2">
    <location>
        <begin position="20"/>
        <end position="36"/>
    </location>
</feature>
<keyword evidence="5" id="KW-0808">Transferase</keyword>
<dbReference type="EMBL" id="JARRAF010000004">
    <property type="protein sequence ID" value="MDK2123291.1"/>
    <property type="molecule type" value="Genomic_DNA"/>
</dbReference>
<reference evidence="5" key="1">
    <citation type="submission" date="2023-03" db="EMBL/GenBank/DDBJ databases">
        <title>Chitinimonas shenzhenensis gen. nov., sp. nov., a novel member of family Burkholderiaceae isolated from activated sludge collected in Shen Zhen, China.</title>
        <authorList>
            <person name="Wang X."/>
        </authorList>
    </citation>
    <scope>NUCLEOTIDE SEQUENCE</scope>
    <source>
        <strain evidence="5">DQS-5</strain>
    </source>
</reference>
<sequence>MPGSSEYRNASNYRPEIDGLRAIAVLAVILFHAFPTRVQGGFIGVDVFFVISGYLITRIILNELADGTFSFAQFYIRRIRRIFPALLLMLASCLIAGWLVLISTEFQQLGRHILAASGFVLNFVLWGESGYFDTAADTKPLLHLWSLGIEEQFYLVWPLLAWLIWRQKRATPLVMLLIFTASFALNLKGVKHDAEATFYSPLTRIWELFAGALLTRIPASLDHLFTRPWLREPLALAGLTCLLAGFYLIDRHRAFPGLWAVLPVGGTCLLILAGQQSWLCRLLLGNPLAVGIGLISYPLYLWHWPLLSFAFIIEEIDPTRSVRASLVLLAFPLAYLTYRFVEQPIRHSLPPRMAVGGLAAGMLVVATLGGLVGFNKDWPKTRMDDYFNPEIAKAIGDWDYPGQLTKRQVSGLDIHVNQSSHPEVALFGDSHVEQYGPRVSSLSDAGQARPTAFVTAPGCLPIPNVFEDEHGQCLNFTKRFEQFLAEHPSVHTVVLGAYWAGYFIEQTAREPKPGDHYRYYFKKDKDREEFRGGQGRDKALGSFKQFIRDLRHRYTVYVLLDNPADKRFDPLGMLGQAHWRRSQTFTLHPQTRDFRQQFPAQTEQEALNQEIRMLAEAAGATVLDPAQQVCPAGQCSVLDEQGRPLYKDSNHLRPYFVREKMDFMDSVLRQPSTRIVQGTSNHRDRPAAGEQAISLRN</sequence>
<keyword evidence="6" id="KW-1185">Reference proteome</keyword>